<accession>A0ACC0KLV0</accession>
<gene>
    <name evidence="1" type="ORF">MSG28_011821</name>
</gene>
<keyword evidence="2" id="KW-1185">Reference proteome</keyword>
<proteinExistence type="predicted"/>
<protein>
    <submittedName>
        <fullName evidence="1">Uncharacterized protein</fullName>
    </submittedName>
</protein>
<name>A0ACC0KLV0_CHOFU</name>
<dbReference type="Proteomes" id="UP001064048">
    <property type="component" value="Chromosome 20"/>
</dbReference>
<reference evidence="1 2" key="1">
    <citation type="journal article" date="2022" name="Genome Biol. Evol.">
        <title>The Spruce Budworm Genome: Reconstructing the Evolutionary History of Antifreeze Proteins.</title>
        <authorList>
            <person name="Beliveau C."/>
            <person name="Gagne P."/>
            <person name="Picq S."/>
            <person name="Vernygora O."/>
            <person name="Keeling C.I."/>
            <person name="Pinkney K."/>
            <person name="Doucet D."/>
            <person name="Wen F."/>
            <person name="Johnston J.S."/>
            <person name="Maaroufi H."/>
            <person name="Boyle B."/>
            <person name="Laroche J."/>
            <person name="Dewar K."/>
            <person name="Juretic N."/>
            <person name="Blackburn G."/>
            <person name="Nisole A."/>
            <person name="Brunet B."/>
            <person name="Brandao M."/>
            <person name="Lumley L."/>
            <person name="Duan J."/>
            <person name="Quan G."/>
            <person name="Lucarotti C.J."/>
            <person name="Roe A.D."/>
            <person name="Sperling F.A.H."/>
            <person name="Levesque R.C."/>
            <person name="Cusson M."/>
        </authorList>
    </citation>
    <scope>NUCLEOTIDE SEQUENCE [LARGE SCALE GENOMIC DNA]</scope>
    <source>
        <strain evidence="1">Glfc:IPQL:Cfum</strain>
    </source>
</reference>
<evidence type="ECO:0000313" key="1">
    <source>
        <dbReference type="EMBL" id="KAI8437509.1"/>
    </source>
</evidence>
<evidence type="ECO:0000313" key="2">
    <source>
        <dbReference type="Proteomes" id="UP001064048"/>
    </source>
</evidence>
<organism evidence="1 2">
    <name type="scientific">Choristoneura fumiferana</name>
    <name type="common">Spruce budworm moth</name>
    <name type="synonym">Archips fumiferana</name>
    <dbReference type="NCBI Taxonomy" id="7141"/>
    <lineage>
        <taxon>Eukaryota</taxon>
        <taxon>Metazoa</taxon>
        <taxon>Ecdysozoa</taxon>
        <taxon>Arthropoda</taxon>
        <taxon>Hexapoda</taxon>
        <taxon>Insecta</taxon>
        <taxon>Pterygota</taxon>
        <taxon>Neoptera</taxon>
        <taxon>Endopterygota</taxon>
        <taxon>Lepidoptera</taxon>
        <taxon>Glossata</taxon>
        <taxon>Ditrysia</taxon>
        <taxon>Tortricoidea</taxon>
        <taxon>Tortricidae</taxon>
        <taxon>Tortricinae</taxon>
        <taxon>Choristoneura</taxon>
    </lineage>
</organism>
<dbReference type="EMBL" id="CM046120">
    <property type="protein sequence ID" value="KAI8437509.1"/>
    <property type="molecule type" value="Genomic_DNA"/>
</dbReference>
<sequence>MKNALVPSERAGAQQKHRRGYRAPPPALSPGPAARCAGTGLVCRATTKLETRSSCRAVIPLTLILFNTRASGTDLTGQNSNDSGGSGGAGRASTPHLRPTPSPTGSSGSRSMSPAVAAPAGARRARVARMGALLGSATTPTCRPPPPQHVLDMRAQVLLQVVQQQQY</sequence>
<comment type="caution">
    <text evidence="1">The sequence shown here is derived from an EMBL/GenBank/DDBJ whole genome shotgun (WGS) entry which is preliminary data.</text>
</comment>